<dbReference type="InterPro" id="IPR005945">
    <property type="entry name" value="Pro_imino_pep"/>
</dbReference>
<dbReference type="InterPro" id="IPR002410">
    <property type="entry name" value="Peptidase_S33"/>
</dbReference>
<feature type="domain" description="AB hydrolase-1" evidence="5">
    <location>
        <begin position="54"/>
        <end position="303"/>
    </location>
</feature>
<protein>
    <submittedName>
        <fullName evidence="6">Alpha/beta fold hydrolase</fullName>
    </submittedName>
</protein>
<evidence type="ECO:0000256" key="1">
    <source>
        <dbReference type="ARBA" id="ARBA00010088"/>
    </source>
</evidence>
<keyword evidence="2 3" id="KW-0378">Hydrolase</keyword>
<dbReference type="Pfam" id="PF00561">
    <property type="entry name" value="Abhydrolase_1"/>
    <property type="match status" value="1"/>
</dbReference>
<evidence type="ECO:0000256" key="4">
    <source>
        <dbReference type="PIRSR" id="PIRSR005539-1"/>
    </source>
</evidence>
<gene>
    <name evidence="6" type="ORF">FLP08_07045</name>
</gene>
<dbReference type="Proteomes" id="UP000460416">
    <property type="component" value="Unassembled WGS sequence"/>
</dbReference>
<dbReference type="PRINTS" id="PR00793">
    <property type="entry name" value="PROAMNOPTASE"/>
</dbReference>
<dbReference type="InterPro" id="IPR000073">
    <property type="entry name" value="AB_hydrolase_1"/>
</dbReference>
<dbReference type="PANTHER" id="PTHR43798">
    <property type="entry name" value="MONOACYLGLYCEROL LIPASE"/>
    <property type="match status" value="1"/>
</dbReference>
<dbReference type="EMBL" id="VJVW01000002">
    <property type="protein sequence ID" value="MUP42323.1"/>
    <property type="molecule type" value="Genomic_DNA"/>
</dbReference>
<evidence type="ECO:0000313" key="6">
    <source>
        <dbReference type="EMBL" id="MUP42323.1"/>
    </source>
</evidence>
<dbReference type="Gene3D" id="3.40.50.1820">
    <property type="entry name" value="alpha/beta hydrolase"/>
    <property type="match status" value="1"/>
</dbReference>
<comment type="similarity">
    <text evidence="1 3">Belongs to the peptidase S33 family.</text>
</comment>
<feature type="active site" description="Nucleophile" evidence="4">
    <location>
        <position position="129"/>
    </location>
</feature>
<dbReference type="AlphaFoldDB" id="A0A7K1LNK2"/>
<reference evidence="6 7" key="1">
    <citation type="submission" date="2019-07" db="EMBL/GenBank/DDBJ databases">
        <title>Gramella aestuarii sp. nov., isolated from a tidal flat, and emended description of Gramella echinicola.</title>
        <authorList>
            <person name="Liu L."/>
        </authorList>
    </citation>
    <scope>NUCLEOTIDE SEQUENCE [LARGE SCALE GENOMIC DNA]</scope>
    <source>
        <strain evidence="6 7">BS12</strain>
    </source>
</reference>
<dbReference type="PIRSF" id="PIRSF005539">
    <property type="entry name" value="Pept_S33_TRI_F1"/>
    <property type="match status" value="1"/>
</dbReference>
<sequence length="325" mass="36982">MTYFKPRFIRSTFLIISTLLLFISCKKEIPAEGFVEVEGGKIWYRIIGEGEATPLLILHGGPGSRSCSMIPGYSLLAKDRKVIFYDQLGSGSSDRPSDTSLWRKERFVNEIELLREELQLDSLHILGQSWGGALLSEYLITREPEGVKSVIFSSPLLSTEDWMEDAKLLLSQMPEPIQDTIYKHEALKDYSAPVYLAAVDSFYSKHLSRKSWPYEPNPECENVGDFNSEVYNYMWGPTEFTATGTLLDFDRTKDLDKIDEPILFLAGEYDEARPETMYEYQKLAKNARVKIIENSGHSTMIDQPEQVAEAIGSFLNRVENREGAE</sequence>
<dbReference type="NCBIfam" id="TIGR01250">
    <property type="entry name" value="pro_imino_pep_2"/>
    <property type="match status" value="1"/>
</dbReference>
<feature type="active site" evidence="4">
    <location>
        <position position="270"/>
    </location>
</feature>
<proteinExistence type="inferred from homology"/>
<dbReference type="InterPro" id="IPR029058">
    <property type="entry name" value="AB_hydrolase_fold"/>
</dbReference>
<keyword evidence="7" id="KW-1185">Reference proteome</keyword>
<dbReference type="PROSITE" id="PS51257">
    <property type="entry name" value="PROKAR_LIPOPROTEIN"/>
    <property type="match status" value="1"/>
</dbReference>
<comment type="caution">
    <text evidence="6">The sequence shown here is derived from an EMBL/GenBank/DDBJ whole genome shotgun (WGS) entry which is preliminary data.</text>
</comment>
<evidence type="ECO:0000256" key="3">
    <source>
        <dbReference type="PIRNR" id="PIRNR005539"/>
    </source>
</evidence>
<name>A0A7K1LNK2_9FLAO</name>
<dbReference type="SUPFAM" id="SSF53474">
    <property type="entry name" value="alpha/beta-Hydrolases"/>
    <property type="match status" value="1"/>
</dbReference>
<feature type="active site" description="Proton donor" evidence="4">
    <location>
        <position position="297"/>
    </location>
</feature>
<dbReference type="InterPro" id="IPR050266">
    <property type="entry name" value="AB_hydrolase_sf"/>
</dbReference>
<evidence type="ECO:0000256" key="2">
    <source>
        <dbReference type="ARBA" id="ARBA00022801"/>
    </source>
</evidence>
<dbReference type="GO" id="GO:0008233">
    <property type="term" value="F:peptidase activity"/>
    <property type="evidence" value="ECO:0007669"/>
    <property type="project" value="InterPro"/>
</dbReference>
<accession>A0A7K1LNK2</accession>
<evidence type="ECO:0000313" key="7">
    <source>
        <dbReference type="Proteomes" id="UP000460416"/>
    </source>
</evidence>
<organism evidence="6 7">
    <name type="scientific">Christiangramia aestuarii</name>
    <dbReference type="NCBI Taxonomy" id="1028746"/>
    <lineage>
        <taxon>Bacteria</taxon>
        <taxon>Pseudomonadati</taxon>
        <taxon>Bacteroidota</taxon>
        <taxon>Flavobacteriia</taxon>
        <taxon>Flavobacteriales</taxon>
        <taxon>Flavobacteriaceae</taxon>
        <taxon>Christiangramia</taxon>
    </lineage>
</organism>
<evidence type="ECO:0000259" key="5">
    <source>
        <dbReference type="Pfam" id="PF00561"/>
    </source>
</evidence>
<dbReference type="GO" id="GO:0006508">
    <property type="term" value="P:proteolysis"/>
    <property type="evidence" value="ECO:0007669"/>
    <property type="project" value="InterPro"/>
</dbReference>